<reference evidence="2" key="1">
    <citation type="journal article" date="2021" name="Proc. Natl. Acad. Sci. U.S.A.">
        <title>A Catalog of Tens of Thousands of Viruses from Human Metagenomes Reveals Hidden Associations with Chronic Diseases.</title>
        <authorList>
            <person name="Tisza M.J."/>
            <person name="Buck C.B."/>
        </authorList>
    </citation>
    <scope>NUCLEOTIDE SEQUENCE</scope>
    <source>
        <strain evidence="2">CtLYR7</strain>
    </source>
</reference>
<accession>A0A8S5RWW3</accession>
<dbReference type="InterPro" id="IPR037053">
    <property type="entry name" value="Phage_tail_collar_dom_sf"/>
</dbReference>
<dbReference type="Pfam" id="PF07484">
    <property type="entry name" value="Collar"/>
    <property type="match status" value="1"/>
</dbReference>
<evidence type="ECO:0000259" key="1">
    <source>
        <dbReference type="Pfam" id="PF07484"/>
    </source>
</evidence>
<evidence type="ECO:0000313" key="2">
    <source>
        <dbReference type="EMBL" id="DAF43252.1"/>
    </source>
</evidence>
<protein>
    <submittedName>
        <fullName evidence="2">Tail collar fiber protein</fullName>
    </submittedName>
</protein>
<dbReference type="InterPro" id="IPR011083">
    <property type="entry name" value="Phage_tail_collar_dom"/>
</dbReference>
<dbReference type="Pfam" id="PF22337">
    <property type="entry name" value="Phage_fiber_rpt"/>
    <property type="match status" value="1"/>
</dbReference>
<dbReference type="SUPFAM" id="SSF88874">
    <property type="entry name" value="Receptor-binding domain of short tail fibre protein gp12"/>
    <property type="match status" value="1"/>
</dbReference>
<feature type="domain" description="Phage tail collar" evidence="1">
    <location>
        <begin position="163"/>
        <end position="220"/>
    </location>
</feature>
<sequence length="336" mass="35778">MANLKETAQWEEGIYQWETTDPVLGGENGIDNKPTRQLANRTAWLKQELEAAQQTQRNRLITAGAGLTGGGNLSADCSIALATPSTLSGSTANWAGNGTVGHTHELAQATATLAGVVKLINTLNSTATDAALSAAQGKALNDALAQLNALLTGYTANSFCPSGMVMTFAADYAPAGWLKANGAAVSRTVYANLFAAIGTRFGAGDGYSTFNLPDLRGEFPRFWDDGRGIDLGRVFGSVQSDNTRRHIHGTGMMSDTDDAVLISQEWGGSLPRDAQFATIQINGTLDSLLENRYDNPAHRRNNIFRRPLGTAENEALPDARSETRPHNVALLACIKI</sequence>
<dbReference type="Gene3D" id="3.90.1340.10">
    <property type="entry name" value="Phage tail collar domain"/>
    <property type="match status" value="1"/>
</dbReference>
<proteinExistence type="predicted"/>
<dbReference type="InterPro" id="IPR054500">
    <property type="entry name" value="Phage_fiber_rpt"/>
</dbReference>
<name>A0A8S5RWW3_9CAUD</name>
<dbReference type="EMBL" id="BK032502">
    <property type="protein sequence ID" value="DAF43252.1"/>
    <property type="molecule type" value="Genomic_DNA"/>
</dbReference>
<organism evidence="2">
    <name type="scientific">Myoviridae sp. ctLYR7</name>
    <dbReference type="NCBI Taxonomy" id="2827679"/>
    <lineage>
        <taxon>Viruses</taxon>
        <taxon>Duplodnaviria</taxon>
        <taxon>Heunggongvirae</taxon>
        <taxon>Uroviricota</taxon>
        <taxon>Caudoviricetes</taxon>
    </lineage>
</organism>